<evidence type="ECO:0000259" key="1">
    <source>
        <dbReference type="PROSITE" id="PS50943"/>
    </source>
</evidence>
<keyword evidence="3" id="KW-1185">Reference proteome</keyword>
<reference evidence="3" key="1">
    <citation type="journal article" date="2019" name="Int. J. Syst. Evol. Microbiol.">
        <title>The Global Catalogue of Microorganisms (GCM) 10K type strain sequencing project: providing services to taxonomists for standard genome sequencing and annotation.</title>
        <authorList>
            <consortium name="The Broad Institute Genomics Platform"/>
            <consortium name="The Broad Institute Genome Sequencing Center for Infectious Disease"/>
            <person name="Wu L."/>
            <person name="Ma J."/>
        </authorList>
    </citation>
    <scope>NUCLEOTIDE SEQUENCE [LARGE SCALE GENOMIC DNA]</scope>
    <source>
        <strain evidence="3">CCUG 56607</strain>
    </source>
</reference>
<accession>A0ABW3KZY4</accession>
<dbReference type="PROSITE" id="PS50943">
    <property type="entry name" value="HTH_CROC1"/>
    <property type="match status" value="1"/>
</dbReference>
<protein>
    <submittedName>
        <fullName evidence="2">Helix-turn-helix domain-containing protein</fullName>
    </submittedName>
</protein>
<dbReference type="Pfam" id="PF01381">
    <property type="entry name" value="HTH_3"/>
    <property type="match status" value="1"/>
</dbReference>
<dbReference type="EMBL" id="JBHTKL010000001">
    <property type="protein sequence ID" value="MFD1018666.1"/>
    <property type="molecule type" value="Genomic_DNA"/>
</dbReference>
<dbReference type="Proteomes" id="UP001596990">
    <property type="component" value="Unassembled WGS sequence"/>
</dbReference>
<name>A0ABW3KZY4_9BACI</name>
<gene>
    <name evidence="2" type="ORF">ACFQ2J_05560</name>
</gene>
<proteinExistence type="predicted"/>
<comment type="caution">
    <text evidence="2">The sequence shown here is derived from an EMBL/GenBank/DDBJ whole genome shotgun (WGS) entry which is preliminary data.</text>
</comment>
<dbReference type="InterPro" id="IPR001387">
    <property type="entry name" value="Cro/C1-type_HTH"/>
</dbReference>
<dbReference type="CDD" id="cd00093">
    <property type="entry name" value="HTH_XRE"/>
    <property type="match status" value="1"/>
</dbReference>
<dbReference type="RefSeq" id="WP_386057340.1">
    <property type="nucleotide sequence ID" value="NZ_JBHTKL010000001.1"/>
</dbReference>
<sequence length="62" mass="7046">MECHLGKYIDESGLKKKMIAEKLSVNKNTLSNWIKGETYPPVNKALELGELLGVTVEEIWKK</sequence>
<dbReference type="SMART" id="SM00530">
    <property type="entry name" value="HTH_XRE"/>
    <property type="match status" value="1"/>
</dbReference>
<dbReference type="Gene3D" id="1.10.260.40">
    <property type="entry name" value="lambda repressor-like DNA-binding domains"/>
    <property type="match status" value="1"/>
</dbReference>
<feature type="domain" description="HTH cro/C1-type" evidence="1">
    <location>
        <begin position="13"/>
        <end position="59"/>
    </location>
</feature>
<organism evidence="2 3">
    <name type="scientific">Thalassobacillus hwangdonensis</name>
    <dbReference type="NCBI Taxonomy" id="546108"/>
    <lineage>
        <taxon>Bacteria</taxon>
        <taxon>Bacillati</taxon>
        <taxon>Bacillota</taxon>
        <taxon>Bacilli</taxon>
        <taxon>Bacillales</taxon>
        <taxon>Bacillaceae</taxon>
        <taxon>Thalassobacillus</taxon>
    </lineage>
</organism>
<evidence type="ECO:0000313" key="3">
    <source>
        <dbReference type="Proteomes" id="UP001596990"/>
    </source>
</evidence>
<dbReference type="InterPro" id="IPR010982">
    <property type="entry name" value="Lambda_DNA-bd_dom_sf"/>
</dbReference>
<evidence type="ECO:0000313" key="2">
    <source>
        <dbReference type="EMBL" id="MFD1018666.1"/>
    </source>
</evidence>
<dbReference type="SUPFAM" id="SSF47413">
    <property type="entry name" value="lambda repressor-like DNA-binding domains"/>
    <property type="match status" value="1"/>
</dbReference>